<name>U7QLK4_9CYAN</name>
<evidence type="ECO:0000313" key="2">
    <source>
        <dbReference type="EMBL" id="ERT07301.1"/>
    </source>
</evidence>
<accession>U7QLK4</accession>
<dbReference type="OrthoDB" id="428709at2"/>
<dbReference type="EMBL" id="AUZM01000023">
    <property type="protein sequence ID" value="ERT07301.1"/>
    <property type="molecule type" value="Genomic_DNA"/>
</dbReference>
<protein>
    <submittedName>
        <fullName evidence="2">Uncharacterized protein</fullName>
    </submittedName>
</protein>
<evidence type="ECO:0000313" key="3">
    <source>
        <dbReference type="Proteomes" id="UP000017127"/>
    </source>
</evidence>
<sequence>MHRRGGCRHGAGRPGAWRHGQTQTIRVPMALKEQLLEITRQLDNGETVGFAENDLQALMNRWQQECNAASPDAVEWQKVRQLLAELQQVLLTSSLESGCGNRKGHRGQGHCGGHHHEVVETPII</sequence>
<comment type="caution">
    <text evidence="2">The sequence shown here is derived from an EMBL/GenBank/DDBJ whole genome shotgun (WGS) entry which is preliminary data.</text>
</comment>
<dbReference type="Proteomes" id="UP000017127">
    <property type="component" value="Unassembled WGS sequence"/>
</dbReference>
<organism evidence="2 3">
    <name type="scientific">Lyngbya aestuarii BL J</name>
    <dbReference type="NCBI Taxonomy" id="1348334"/>
    <lineage>
        <taxon>Bacteria</taxon>
        <taxon>Bacillati</taxon>
        <taxon>Cyanobacteriota</taxon>
        <taxon>Cyanophyceae</taxon>
        <taxon>Oscillatoriophycideae</taxon>
        <taxon>Oscillatoriales</taxon>
        <taxon>Microcoleaceae</taxon>
        <taxon>Lyngbya</taxon>
    </lineage>
</organism>
<evidence type="ECO:0000256" key="1">
    <source>
        <dbReference type="SAM" id="MobiDB-lite"/>
    </source>
</evidence>
<reference evidence="2 3" key="1">
    <citation type="journal article" date="2013" name="Front. Microbiol.">
        <title>Comparative genomic analyses of the cyanobacterium, Lyngbya aestuarii BL J, a powerful hydrogen producer.</title>
        <authorList>
            <person name="Kothari A."/>
            <person name="Vaughn M."/>
            <person name="Garcia-Pichel F."/>
        </authorList>
    </citation>
    <scope>NUCLEOTIDE SEQUENCE [LARGE SCALE GENOMIC DNA]</scope>
    <source>
        <strain evidence="2 3">BL J</strain>
    </source>
</reference>
<feature type="compositionally biased region" description="Basic residues" evidence="1">
    <location>
        <begin position="1"/>
        <end position="11"/>
    </location>
</feature>
<keyword evidence="3" id="KW-1185">Reference proteome</keyword>
<feature type="region of interest" description="Disordered" evidence="1">
    <location>
        <begin position="1"/>
        <end position="21"/>
    </location>
</feature>
<proteinExistence type="predicted"/>
<gene>
    <name evidence="2" type="ORF">M595_2717</name>
</gene>
<dbReference type="AlphaFoldDB" id="U7QLK4"/>
<dbReference type="RefSeq" id="WP_023066474.1">
    <property type="nucleotide sequence ID" value="NZ_AUZM01000023.1"/>
</dbReference>